<dbReference type="PANTHER" id="PTHR21063:SF4">
    <property type="entry name" value="CD48 ANTIGEN-RELATED"/>
    <property type="match status" value="1"/>
</dbReference>
<dbReference type="Proteomes" id="UP000579812">
    <property type="component" value="Unassembled WGS sequence"/>
</dbReference>
<dbReference type="SMART" id="SM00409">
    <property type="entry name" value="IG"/>
    <property type="match status" value="5"/>
</dbReference>
<protein>
    <recommendedName>
        <fullName evidence="3">Immunoglobulin domain-containing protein</fullName>
    </recommendedName>
</protein>
<evidence type="ECO:0000256" key="2">
    <source>
        <dbReference type="SAM" id="SignalP"/>
    </source>
</evidence>
<accession>A0A7J6CD09</accession>
<keyword evidence="1" id="KW-0472">Membrane</keyword>
<keyword evidence="1" id="KW-0812">Transmembrane</keyword>
<comment type="caution">
    <text evidence="4">The sequence shown here is derived from an EMBL/GenBank/DDBJ whole genome shotgun (WGS) entry which is preliminary data.</text>
</comment>
<feature type="domain" description="Immunoglobulin" evidence="3">
    <location>
        <begin position="498"/>
        <end position="594"/>
    </location>
</feature>
<dbReference type="SUPFAM" id="SSF48726">
    <property type="entry name" value="Immunoglobulin"/>
    <property type="match status" value="5"/>
</dbReference>
<organism evidence="4 5">
    <name type="scientific">Onychostoma macrolepis</name>
    <dbReference type="NCBI Taxonomy" id="369639"/>
    <lineage>
        <taxon>Eukaryota</taxon>
        <taxon>Metazoa</taxon>
        <taxon>Chordata</taxon>
        <taxon>Craniata</taxon>
        <taxon>Vertebrata</taxon>
        <taxon>Euteleostomi</taxon>
        <taxon>Actinopterygii</taxon>
        <taxon>Neopterygii</taxon>
        <taxon>Teleostei</taxon>
        <taxon>Ostariophysi</taxon>
        <taxon>Cypriniformes</taxon>
        <taxon>Cyprinidae</taxon>
        <taxon>Acrossocheilinae</taxon>
        <taxon>Onychostoma</taxon>
    </lineage>
</organism>
<keyword evidence="1" id="KW-1133">Transmembrane helix</keyword>
<feature type="domain" description="Immunoglobulin" evidence="3">
    <location>
        <begin position="400"/>
        <end position="496"/>
    </location>
</feature>
<keyword evidence="2" id="KW-0732">Signal</keyword>
<evidence type="ECO:0000259" key="3">
    <source>
        <dbReference type="SMART" id="SM00409"/>
    </source>
</evidence>
<dbReference type="Gene3D" id="2.60.40.10">
    <property type="entry name" value="Immunoglobulins"/>
    <property type="match status" value="5"/>
</dbReference>
<name>A0A7J6CD09_9TELE</name>
<gene>
    <name evidence="4" type="ORF">G5714_015520</name>
</gene>
<proteinExistence type="predicted"/>
<evidence type="ECO:0000313" key="4">
    <source>
        <dbReference type="EMBL" id="KAF4104533.1"/>
    </source>
</evidence>
<dbReference type="PANTHER" id="PTHR21063">
    <property type="entry name" value="LFA-3"/>
    <property type="match status" value="1"/>
</dbReference>
<sequence length="619" mass="70030">MEIQRNSRMLNNLHQSFVLHAQLYKNTQRMILLSLLLLCGVCDAETDETMLVMEGDSVILRTNLSEILNDDTILWAFGPKESVISQITRKNDFTSLFVTDDVRFADRLQVDQKTGSLTIRNTRNKHSGQYYLTISREKTTSRIFHVDVFGVVGETDGVKSVSVIEGEPVILKKDATELLKDDLIVWRFGDKGILLAKIDVETNKRSLNDADERFRNRLQLDQTGSLTITNARTEHTGLYEVQIRSRVSSQQFLVTVSADLGRSSAVIVVAVLLVAGLLVAVVIYYRRKISELQKQEVSGTEGRTVVLKTDTKLQIGDEIKWWFEDGNKPIIQISEWTITDTDIACDTTDERFRSKLLMGGKTGDLIISYIRTIHSGVYKVQISGKTRRTKYKRFIVTVSVEKVPVKVGESVTLKTDIEIQEGDLILWTFGVKNRLVVKAESGTPSISESFRGRLQLNDLHCNGSLTITNITNADFGYFLLQVLNSERNRFRRFSVIEVKKVFVKVGESVTLETDIKIQEGDLILWTFGDKNIVKTESGTTIIDESFRGRLQLNDLHCNGSLTIKNITNEDFGHFKLQVLNGKWNRFRRFDVIEGNKVKKSTKAKLLLNEEGAQQGTSSV</sequence>
<dbReference type="OrthoDB" id="8910970at2759"/>
<reference evidence="4 5" key="1">
    <citation type="submission" date="2020-04" db="EMBL/GenBank/DDBJ databases">
        <title>Chromosome-level genome assembly of a cyprinid fish Onychostoma macrolepis by integration of Nanopore Sequencing, Bionano and Hi-C technology.</title>
        <authorList>
            <person name="Wang D."/>
        </authorList>
    </citation>
    <scope>NUCLEOTIDE SEQUENCE [LARGE SCALE GENOMIC DNA]</scope>
    <source>
        <strain evidence="4">SWU-2019</strain>
        <tissue evidence="4">Muscle</tissue>
    </source>
</reference>
<dbReference type="InterPro" id="IPR036179">
    <property type="entry name" value="Ig-like_dom_sf"/>
</dbReference>
<feature type="domain" description="Immunoglobulin" evidence="3">
    <location>
        <begin position="158"/>
        <end position="257"/>
    </location>
</feature>
<feature type="domain" description="Immunoglobulin" evidence="3">
    <location>
        <begin position="294"/>
        <end position="399"/>
    </location>
</feature>
<dbReference type="InterPro" id="IPR003599">
    <property type="entry name" value="Ig_sub"/>
</dbReference>
<evidence type="ECO:0000313" key="5">
    <source>
        <dbReference type="Proteomes" id="UP000579812"/>
    </source>
</evidence>
<feature type="transmembrane region" description="Helical" evidence="1">
    <location>
        <begin position="265"/>
        <end position="285"/>
    </location>
</feature>
<dbReference type="EMBL" id="JAAMOB010000015">
    <property type="protein sequence ID" value="KAF4104533.1"/>
    <property type="molecule type" value="Genomic_DNA"/>
</dbReference>
<dbReference type="InterPro" id="IPR013783">
    <property type="entry name" value="Ig-like_fold"/>
</dbReference>
<feature type="signal peptide" evidence="2">
    <location>
        <begin position="1"/>
        <end position="44"/>
    </location>
</feature>
<dbReference type="AlphaFoldDB" id="A0A7J6CD09"/>
<feature type="chain" id="PRO_5029456512" description="Immunoglobulin domain-containing protein" evidence="2">
    <location>
        <begin position="45"/>
        <end position="619"/>
    </location>
</feature>
<keyword evidence="5" id="KW-1185">Reference proteome</keyword>
<evidence type="ECO:0000256" key="1">
    <source>
        <dbReference type="SAM" id="Phobius"/>
    </source>
</evidence>
<feature type="domain" description="Immunoglobulin" evidence="3">
    <location>
        <begin position="47"/>
        <end position="149"/>
    </location>
</feature>